<dbReference type="InterPro" id="IPR048748">
    <property type="entry name" value="SLS1_KH2"/>
</dbReference>
<name>A0A318YT73_ASPNB</name>
<gene>
    <name evidence="3" type="ORF">BO87DRAFT_383581</name>
</gene>
<dbReference type="RefSeq" id="XP_025483359.1">
    <property type="nucleotide sequence ID" value="XM_025624659.1"/>
</dbReference>
<reference evidence="3" key="1">
    <citation type="submission" date="2016-12" db="EMBL/GenBank/DDBJ databases">
        <title>The genomes of Aspergillus section Nigri reveals drivers in fungal speciation.</title>
        <authorList>
            <consortium name="DOE Joint Genome Institute"/>
            <person name="Vesth T.C."/>
            <person name="Nybo J."/>
            <person name="Theobald S."/>
            <person name="Brandl J."/>
            <person name="Frisvad J.C."/>
            <person name="Nielsen K.F."/>
            <person name="Lyhne E.K."/>
            <person name="Kogle M.E."/>
            <person name="Kuo A."/>
            <person name="Riley R."/>
            <person name="Clum A."/>
            <person name="Nolan M."/>
            <person name="Lipzen A."/>
            <person name="Salamov A."/>
            <person name="Henrissat B."/>
            <person name="Wiebenga A."/>
            <person name="De Vries R.P."/>
            <person name="Grigoriev I.V."/>
            <person name="Mortensen U.H."/>
            <person name="Andersen M.R."/>
            <person name="Baker S.E."/>
        </authorList>
    </citation>
    <scope>NUCLEOTIDE SEQUENCE [LARGE SCALE GENOMIC DNA]</scope>
    <source>
        <strain evidence="3">CBS 115656</strain>
    </source>
</reference>
<feature type="compositionally biased region" description="Polar residues" evidence="1">
    <location>
        <begin position="251"/>
        <end position="265"/>
    </location>
</feature>
<feature type="domain" description="C2 NT-type" evidence="2">
    <location>
        <begin position="1"/>
        <end position="139"/>
    </location>
</feature>
<organism evidence="3 4">
    <name type="scientific">Aspergillus neoniger (strain CBS 115656)</name>
    <dbReference type="NCBI Taxonomy" id="1448310"/>
    <lineage>
        <taxon>Eukaryota</taxon>
        <taxon>Fungi</taxon>
        <taxon>Dikarya</taxon>
        <taxon>Ascomycota</taxon>
        <taxon>Pezizomycotina</taxon>
        <taxon>Eurotiomycetes</taxon>
        <taxon>Eurotiomycetidae</taxon>
        <taxon>Eurotiales</taxon>
        <taxon>Aspergillaceae</taxon>
        <taxon>Aspergillus</taxon>
        <taxon>Aspergillus subgen. Circumdati</taxon>
    </lineage>
</organism>
<sequence>MQAFVPKNRRIIDLNNVPLVSGTAFVKWRLPSSSAPEHHGHTDKAIIIDHRASWNYEKVLQVRLTIDRNQTLHECELYFEVIQEFESGGNSEKNLLGRIRLNLSEYVDKSDDDEGIVRRYLMQDSKINSTLKVGIATRQVEGDRNYITPPLKSAMVFGGIAGVVSSEQGEHDDLGRLPSINTQSREVTDMQDMYRRTLAASWNSRADDLPADKLIEELFFGSISWADGHDARAEKSVENQADRLSPHGRSSVRQASSDNRLSPSNFERRPRSSSSNHYRNDVKGTDFAPAADHTRKSGSIEQQLYDNPKGKAWKNRSSEFELSEFDNVGVDNCPISDCINLSFNFPSRAFLELRSGAFGFVVHMLSRSSNSAASLLGCRLLPECRASLLPPSLRRHNVSIRFESTETDANHEETPPQHVSSRRTPGHNRLQHHRLKRRLGKKVPISVSSLGNPGEVVVVKDRQRRRLRIAKDEPKEVTDENALPLFLREIDNDDQFVDSELLKTRVESFRLDYEPHHKLPVADWTALRNEFQASFTYRQLLDYIIEWKENELDRDGTPETTPTCWTPGVSEFLESSYLSRKGVADRVAASQGLKGKFLLAERILRDCWHLGVLDEVGQLDIQLPTHILSLLLSSQHFSFEELANMHDAKIDVTHSLGLVRITGMQRICESISEIVHDAIARVRQESIELPPDETKTKVNNRIYTPEFLSWVTKTYRVAFEQNTPHTPSQIYYLAEDKQDADNARRALHLAYYSGTAPAVPFSTYLPSTEPASVHDIDPENNTSWFERQKAWFRWATPATQSDEVKPSDTVMFDNHQTRVSDELFKLLRQKSSVTHQAHSETGADFHESITAAVGKCLFLRKPFFEESSVNASQLGRMSLPRTFTTDIPRAAQFLRTLTPKPVDEHQQAYRFRLVPSALNASVFPQLELEVTAKTSSTPEDATPDFSMRSAKLILSESNVDYLLPENGLDLRFTRKLTRELLPQSQDSDSFSLSNIKESLRSLFSRTSTTDRELPLPPFTQVTLPRDISPRDAADSSAEYIFLPVSDIRGTRIHKYDFRGQQLNYAFYESGPFNPYRTTDLFLNMDMTDGSASADSNVDISSENVSRDAAASKEEFHTFYNTACALAFELDRARRLGAVWNDTI</sequence>
<dbReference type="Pfam" id="PF20776">
    <property type="entry name" value="SLS1_N"/>
    <property type="match status" value="1"/>
</dbReference>
<accession>A0A318YT73</accession>
<feature type="region of interest" description="Disordered" evidence="1">
    <location>
        <begin position="234"/>
        <end position="312"/>
    </location>
</feature>
<proteinExistence type="predicted"/>
<evidence type="ECO:0000256" key="1">
    <source>
        <dbReference type="SAM" id="MobiDB-lite"/>
    </source>
</evidence>
<dbReference type="Proteomes" id="UP000247647">
    <property type="component" value="Unassembled WGS sequence"/>
</dbReference>
<protein>
    <recommendedName>
        <fullName evidence="2">C2 NT-type domain-containing protein</fullName>
    </recommendedName>
</protein>
<keyword evidence="4" id="KW-1185">Reference proteome</keyword>
<feature type="compositionally biased region" description="Basic and acidic residues" evidence="1">
    <location>
        <begin position="234"/>
        <end position="245"/>
    </location>
</feature>
<dbReference type="InterPro" id="IPR019448">
    <property type="entry name" value="NT-C2"/>
</dbReference>
<feature type="region of interest" description="Disordered" evidence="1">
    <location>
        <begin position="168"/>
        <end position="188"/>
    </location>
</feature>
<evidence type="ECO:0000259" key="2">
    <source>
        <dbReference type="PROSITE" id="PS51840"/>
    </source>
</evidence>
<evidence type="ECO:0000313" key="3">
    <source>
        <dbReference type="EMBL" id="PYH37881.1"/>
    </source>
</evidence>
<dbReference type="InterPro" id="IPR048400">
    <property type="entry name" value="SLS1_N"/>
</dbReference>
<dbReference type="PANTHER" id="PTHR21456">
    <property type="entry name" value="FAMILY WITH SEQUENCE SIMILARITY 102"/>
    <property type="match status" value="1"/>
</dbReference>
<feature type="region of interest" description="Disordered" evidence="1">
    <location>
        <begin position="404"/>
        <end position="433"/>
    </location>
</feature>
<dbReference type="InterPro" id="IPR048401">
    <property type="entry name" value="SLS1_C"/>
</dbReference>
<dbReference type="PROSITE" id="PS51840">
    <property type="entry name" value="C2_NT"/>
    <property type="match status" value="1"/>
</dbReference>
<dbReference type="EMBL" id="KZ821449">
    <property type="protein sequence ID" value="PYH37881.1"/>
    <property type="molecule type" value="Genomic_DNA"/>
</dbReference>
<dbReference type="PANTHER" id="PTHR21456:SF1">
    <property type="entry name" value="C2 NT-TYPE DOMAIN-CONTAINING PROTEIN"/>
    <property type="match status" value="1"/>
</dbReference>
<dbReference type="AlphaFoldDB" id="A0A318YT73"/>
<dbReference type="OrthoDB" id="3365224at2759"/>
<evidence type="ECO:0000313" key="4">
    <source>
        <dbReference type="Proteomes" id="UP000247647"/>
    </source>
</evidence>
<feature type="compositionally biased region" description="Basic residues" evidence="1">
    <location>
        <begin position="420"/>
        <end position="433"/>
    </location>
</feature>
<dbReference type="Pfam" id="PF20777">
    <property type="entry name" value="KH_SLS1_2"/>
    <property type="match status" value="1"/>
</dbReference>
<dbReference type="InterPro" id="IPR039931">
    <property type="entry name" value="EEIG1/2-like"/>
</dbReference>
<dbReference type="Pfam" id="PF10358">
    <property type="entry name" value="NT-C2"/>
    <property type="match status" value="1"/>
</dbReference>
<dbReference type="Pfam" id="PF20778">
    <property type="entry name" value="SLS1_C"/>
    <property type="match status" value="1"/>
</dbReference>
<dbReference type="GeneID" id="37127115"/>